<organism evidence="1 2">
    <name type="scientific">Flavivirga jejuensis</name>
    <dbReference type="NCBI Taxonomy" id="870487"/>
    <lineage>
        <taxon>Bacteria</taxon>
        <taxon>Pseudomonadati</taxon>
        <taxon>Bacteroidota</taxon>
        <taxon>Flavobacteriia</taxon>
        <taxon>Flavobacteriales</taxon>
        <taxon>Flavobacteriaceae</taxon>
        <taxon>Flavivirga</taxon>
    </lineage>
</organism>
<keyword evidence="2" id="KW-1185">Reference proteome</keyword>
<dbReference type="Proteomes" id="UP001176806">
    <property type="component" value="Unassembled WGS sequence"/>
</dbReference>
<evidence type="ECO:0008006" key="3">
    <source>
        <dbReference type="Google" id="ProtNLM"/>
    </source>
</evidence>
<gene>
    <name evidence="1" type="ORF">Q4Q40_06845</name>
</gene>
<evidence type="ECO:0000313" key="2">
    <source>
        <dbReference type="Proteomes" id="UP001176806"/>
    </source>
</evidence>
<sequence>MKYVVFLLFKSSLNTTFEHGSIEVGSWKLEVGSWKLEVGS</sequence>
<name>A0ABT8WL68_9FLAO</name>
<dbReference type="EMBL" id="JAUOEL010000002">
    <property type="protein sequence ID" value="MDO5973897.1"/>
    <property type="molecule type" value="Genomic_DNA"/>
</dbReference>
<dbReference type="RefSeq" id="WP_303301039.1">
    <property type="nucleotide sequence ID" value="NZ_JAUOEL010000002.1"/>
</dbReference>
<reference evidence="1" key="1">
    <citation type="submission" date="2023-07" db="EMBL/GenBank/DDBJ databases">
        <title>Two novel species in the genus Flavivirga.</title>
        <authorList>
            <person name="Kwon K."/>
        </authorList>
    </citation>
    <scope>NUCLEOTIDE SEQUENCE</scope>
    <source>
        <strain evidence="1">KACC 14158</strain>
    </source>
</reference>
<evidence type="ECO:0000313" key="1">
    <source>
        <dbReference type="EMBL" id="MDO5973897.1"/>
    </source>
</evidence>
<comment type="caution">
    <text evidence="1">The sequence shown here is derived from an EMBL/GenBank/DDBJ whole genome shotgun (WGS) entry which is preliminary data.</text>
</comment>
<protein>
    <recommendedName>
        <fullName evidence="3">N-acetylmuramoyl-L-alanine amidase</fullName>
    </recommendedName>
</protein>
<proteinExistence type="predicted"/>
<accession>A0ABT8WL68</accession>